<comment type="caution">
    <text evidence="8">The sequence shown here is derived from an EMBL/GenBank/DDBJ whole genome shotgun (WGS) entry which is preliminary data.</text>
</comment>
<dbReference type="EMBL" id="QGLK01000001">
    <property type="protein sequence ID" value="PXY89540.1"/>
    <property type="molecule type" value="Genomic_DNA"/>
</dbReference>
<comment type="similarity">
    <text evidence="4 7">Belongs to the NanE family.</text>
</comment>
<organism evidence="8 9">
    <name type="scientific">Bifidobacterium asteroides</name>
    <dbReference type="NCBI Taxonomy" id="1684"/>
    <lineage>
        <taxon>Bacteria</taxon>
        <taxon>Bacillati</taxon>
        <taxon>Actinomycetota</taxon>
        <taxon>Actinomycetes</taxon>
        <taxon>Bifidobacteriales</taxon>
        <taxon>Bifidobacteriaceae</taxon>
        <taxon>Bifidobacterium</taxon>
    </lineage>
</organism>
<dbReference type="Gene3D" id="3.20.20.70">
    <property type="entry name" value="Aldolase class I"/>
    <property type="match status" value="1"/>
</dbReference>
<evidence type="ECO:0000256" key="6">
    <source>
        <dbReference type="ARBA" id="ARBA00023277"/>
    </source>
</evidence>
<dbReference type="GO" id="GO:0006053">
    <property type="term" value="P:N-acetylmannosamine catabolic process"/>
    <property type="evidence" value="ECO:0007669"/>
    <property type="project" value="TreeGrafter"/>
</dbReference>
<name>A0A318MSI6_9BIFI</name>
<dbReference type="InterPro" id="IPR007260">
    <property type="entry name" value="NanE"/>
</dbReference>
<keyword evidence="5 7" id="KW-0413">Isomerase</keyword>
<dbReference type="GO" id="GO:0019262">
    <property type="term" value="P:N-acetylneuraminate catabolic process"/>
    <property type="evidence" value="ECO:0007669"/>
    <property type="project" value="UniProtKB-UniRule"/>
</dbReference>
<dbReference type="InterPro" id="IPR013785">
    <property type="entry name" value="Aldolase_TIM"/>
</dbReference>
<proteinExistence type="inferred from homology"/>
<dbReference type="RefSeq" id="WP_110412432.1">
    <property type="nucleotide sequence ID" value="NZ_QGLK01000001.1"/>
</dbReference>
<protein>
    <recommendedName>
        <fullName evidence="7">Putative N-acetylmannosamine-6-phosphate 2-epimerase</fullName>
        <ecNumber evidence="7">5.1.3.9</ecNumber>
    </recommendedName>
    <alternativeName>
        <fullName evidence="7">ManNAc-6-P epimerase</fullName>
    </alternativeName>
</protein>
<dbReference type="GO" id="GO:0047465">
    <property type="term" value="F:N-acylglucosamine-6-phosphate 2-epimerase activity"/>
    <property type="evidence" value="ECO:0007669"/>
    <property type="project" value="UniProtKB-EC"/>
</dbReference>
<dbReference type="UniPathway" id="UPA00629">
    <property type="reaction ID" value="UER00682"/>
</dbReference>
<dbReference type="GO" id="GO:0005829">
    <property type="term" value="C:cytosol"/>
    <property type="evidence" value="ECO:0007669"/>
    <property type="project" value="TreeGrafter"/>
</dbReference>
<comment type="pathway">
    <text evidence="3 7">Amino-sugar metabolism; N-acetylneuraminate degradation; D-fructose 6-phosphate from N-acetylneuraminate: step 3/5.</text>
</comment>
<dbReference type="PANTHER" id="PTHR36204:SF1">
    <property type="entry name" value="N-ACETYLMANNOSAMINE-6-PHOSPHATE 2-EPIMERASE-RELATED"/>
    <property type="match status" value="1"/>
</dbReference>
<sequence>MDCSVINSLQSNLIVSCQSYPGEPMRDSRTMAQIAAAVVKGGASAVRLQGIKDIQLGRSLVGVPIIGLVKVGDEGVYITPTLADALRVVEAGADIVALDGTDRPRPDGLTLKETVKGIRAHSKALIMADCGCLADAVWSQEAGVDLVGTTLSGYTPARVMSHGPDYALIDELVETISLPVVAEGRIHTPDQAYEALKHGAFAVCVGTAITHPTTITSWFVAGLHRSAQSVESSVVQ</sequence>
<evidence type="ECO:0000313" key="9">
    <source>
        <dbReference type="Proteomes" id="UP000248128"/>
    </source>
</evidence>
<dbReference type="NCBIfam" id="NF002231">
    <property type="entry name" value="PRK01130.1"/>
    <property type="match status" value="1"/>
</dbReference>
<evidence type="ECO:0000256" key="7">
    <source>
        <dbReference type="HAMAP-Rule" id="MF_01235"/>
    </source>
</evidence>
<dbReference type="AlphaFoldDB" id="A0A318MSI6"/>
<dbReference type="GO" id="GO:0005975">
    <property type="term" value="P:carbohydrate metabolic process"/>
    <property type="evidence" value="ECO:0007669"/>
    <property type="project" value="UniProtKB-UniRule"/>
</dbReference>
<evidence type="ECO:0000256" key="1">
    <source>
        <dbReference type="ARBA" id="ARBA00000056"/>
    </source>
</evidence>
<dbReference type="EC" id="5.1.3.9" evidence="7"/>
<comment type="catalytic activity">
    <reaction evidence="1 7">
        <text>an N-acyl-D-glucosamine 6-phosphate = an N-acyl-D-mannosamine 6-phosphate</text>
        <dbReference type="Rhea" id="RHEA:23932"/>
        <dbReference type="ChEBI" id="CHEBI:57599"/>
        <dbReference type="ChEBI" id="CHEBI:57666"/>
        <dbReference type="EC" id="5.1.3.9"/>
    </reaction>
</comment>
<dbReference type="InterPro" id="IPR011060">
    <property type="entry name" value="RibuloseP-bd_barrel"/>
</dbReference>
<evidence type="ECO:0000256" key="4">
    <source>
        <dbReference type="ARBA" id="ARBA00007439"/>
    </source>
</evidence>
<dbReference type="CDD" id="cd04729">
    <property type="entry name" value="NanE"/>
    <property type="match status" value="1"/>
</dbReference>
<dbReference type="SUPFAM" id="SSF51366">
    <property type="entry name" value="Ribulose-phoshate binding barrel"/>
    <property type="match status" value="1"/>
</dbReference>
<dbReference type="PANTHER" id="PTHR36204">
    <property type="entry name" value="N-ACETYLMANNOSAMINE-6-PHOSPHATE 2-EPIMERASE-RELATED"/>
    <property type="match status" value="1"/>
</dbReference>
<evidence type="ECO:0000313" key="8">
    <source>
        <dbReference type="EMBL" id="PXY89540.1"/>
    </source>
</evidence>
<evidence type="ECO:0000256" key="3">
    <source>
        <dbReference type="ARBA" id="ARBA00005081"/>
    </source>
</evidence>
<evidence type="ECO:0000256" key="5">
    <source>
        <dbReference type="ARBA" id="ARBA00023235"/>
    </source>
</evidence>
<dbReference type="Proteomes" id="UP000248128">
    <property type="component" value="Unassembled WGS sequence"/>
</dbReference>
<evidence type="ECO:0000256" key="2">
    <source>
        <dbReference type="ARBA" id="ARBA00002147"/>
    </source>
</evidence>
<keyword evidence="6 7" id="KW-0119">Carbohydrate metabolism</keyword>
<reference evidence="8 9" key="1">
    <citation type="submission" date="2018-05" db="EMBL/GenBank/DDBJ databases">
        <title>Reference genomes for bee gut microbiota database.</title>
        <authorList>
            <person name="Ellegaard K.M."/>
        </authorList>
    </citation>
    <scope>NUCLEOTIDE SEQUENCE [LARGE SCALE GENOMIC DNA]</scope>
    <source>
        <strain evidence="8 9">ESL0199</strain>
    </source>
</reference>
<dbReference type="HAMAP" id="MF_01235">
    <property type="entry name" value="ManNAc6P_epimer"/>
    <property type="match status" value="1"/>
</dbReference>
<dbReference type="OrthoDB" id="9781704at2"/>
<comment type="function">
    <text evidence="2 7">Converts N-acetylmannosamine-6-phosphate (ManNAc-6-P) to N-acetylglucosamine-6-phosphate (GlcNAc-6-P).</text>
</comment>
<gene>
    <name evidence="7" type="primary">nanE</name>
    <name evidence="8" type="ORF">DKK74_01390</name>
</gene>
<dbReference type="Pfam" id="PF04131">
    <property type="entry name" value="NanE"/>
    <property type="match status" value="1"/>
</dbReference>
<accession>A0A318MSI6</accession>